<evidence type="ECO:0000313" key="1">
    <source>
        <dbReference type="EMBL" id="MBB3147175.1"/>
    </source>
</evidence>
<dbReference type="AlphaFoldDB" id="A0A839UB81"/>
<gene>
    <name evidence="1" type="ORF">FHS21_003591</name>
</gene>
<dbReference type="EMBL" id="JACHXN010000011">
    <property type="protein sequence ID" value="MBB3147175.1"/>
    <property type="molecule type" value="Genomic_DNA"/>
</dbReference>
<keyword evidence="2" id="KW-1185">Reference proteome</keyword>
<reference evidence="1 2" key="1">
    <citation type="submission" date="2020-08" db="EMBL/GenBank/DDBJ databases">
        <title>Genomic Encyclopedia of Type Strains, Phase III (KMG-III): the genomes of soil and plant-associated and newly described type strains.</title>
        <authorList>
            <person name="Whitman W."/>
        </authorList>
    </citation>
    <scope>NUCLEOTIDE SEQUENCE [LARGE SCALE GENOMIC DNA]</scope>
    <source>
        <strain evidence="1 2">CECT 7015</strain>
    </source>
</reference>
<comment type="caution">
    <text evidence="1">The sequence shown here is derived from an EMBL/GenBank/DDBJ whole genome shotgun (WGS) entry which is preliminary data.</text>
</comment>
<dbReference type="Proteomes" id="UP000554520">
    <property type="component" value="Unassembled WGS sequence"/>
</dbReference>
<protein>
    <submittedName>
        <fullName evidence="1">Uncharacterized protein</fullName>
    </submittedName>
</protein>
<accession>A0A839UB81</accession>
<evidence type="ECO:0000313" key="2">
    <source>
        <dbReference type="Proteomes" id="UP000554520"/>
    </source>
</evidence>
<organism evidence="1 2">
    <name type="scientific">Phyllobacterium trifolii</name>
    <dbReference type="NCBI Taxonomy" id="300193"/>
    <lineage>
        <taxon>Bacteria</taxon>
        <taxon>Pseudomonadati</taxon>
        <taxon>Pseudomonadota</taxon>
        <taxon>Alphaproteobacteria</taxon>
        <taxon>Hyphomicrobiales</taxon>
        <taxon>Phyllobacteriaceae</taxon>
        <taxon>Phyllobacterium</taxon>
    </lineage>
</organism>
<dbReference type="RefSeq" id="WP_112530074.1">
    <property type="nucleotide sequence ID" value="NZ_JACHXN010000011.1"/>
</dbReference>
<sequence length="134" mass="14622">MSNAAEIDHHLRRALMSVLCGKLLAVLSFGRRIESIIVADHPSLKSAPVDFGPGGFASLSFDERTFTEFCGYIAGAQVSGSSLKPSDFPDAERQAFARAEKILTRFGDEKMELLIGKLCGMREHGTYPLRSLTS</sequence>
<proteinExistence type="predicted"/>
<name>A0A839UB81_9HYPH</name>